<dbReference type="PANTHER" id="PTHR22640">
    <property type="entry name" value="STRUCTURAL MAINTENANCE OF CHROMOSOMES FLEXIBLE HINGE DOMAIN-CONTAINING PROTEIN 1"/>
    <property type="match status" value="1"/>
</dbReference>
<reference evidence="2" key="2">
    <citation type="submission" date="2025-08" db="UniProtKB">
        <authorList>
            <consortium name="Ensembl"/>
        </authorList>
    </citation>
    <scope>IDENTIFICATION</scope>
</reference>
<reference evidence="2" key="3">
    <citation type="submission" date="2025-09" db="UniProtKB">
        <authorList>
            <consortium name="Ensembl"/>
        </authorList>
    </citation>
    <scope>IDENTIFICATION</scope>
</reference>
<sequence length="135" mass="14804">MPYQSQKTQPIFSGSVVQFLLYGDQEGDVYATGGRVQVVMEPKTLCDEVKTRPISKIDRVVTNAAMKKSIDDEIAKLPDKLKVTWPEGNPWTQIDVQTAGTPLGPLHVEILNKKGEPACRIPSATQNAARKALSI</sequence>
<evidence type="ECO:0000259" key="1">
    <source>
        <dbReference type="Pfam" id="PF26194"/>
    </source>
</evidence>
<name>A0AAZ3SDD8_ONCTS</name>
<evidence type="ECO:0000313" key="2">
    <source>
        <dbReference type="Ensembl" id="ENSOTSP00005151016.1"/>
    </source>
</evidence>
<dbReference type="Ensembl" id="ENSOTST00005196965.1">
    <property type="protein sequence ID" value="ENSOTSP00005151016.1"/>
    <property type="gene ID" value="ENSOTSG00005062368.1"/>
</dbReference>
<dbReference type="PANTHER" id="PTHR22640:SF2">
    <property type="entry name" value="STRUCTURAL MAINTENANCE OF CHROMOSOMES FLEXIBLE HINGE DOMAIN-CONTAINING PROTEIN 1"/>
    <property type="match status" value="1"/>
</dbReference>
<keyword evidence="3" id="KW-1185">Reference proteome</keyword>
<dbReference type="InterPro" id="IPR058611">
    <property type="entry name" value="Ig_SMCHD1_1st"/>
</dbReference>
<dbReference type="GeneTree" id="ENSGT00390000006950"/>
<feature type="domain" description="SMCHD1 Ig-like" evidence="1">
    <location>
        <begin position="78"/>
        <end position="131"/>
    </location>
</feature>
<dbReference type="GO" id="GO:0006302">
    <property type="term" value="P:double-strand break repair"/>
    <property type="evidence" value="ECO:0007669"/>
    <property type="project" value="InterPro"/>
</dbReference>
<dbReference type="Proteomes" id="UP000694402">
    <property type="component" value="Unassembled WGS sequence"/>
</dbReference>
<evidence type="ECO:0000313" key="3">
    <source>
        <dbReference type="Proteomes" id="UP000694402"/>
    </source>
</evidence>
<dbReference type="AlphaFoldDB" id="A0AAZ3SDD8"/>
<reference evidence="3" key="1">
    <citation type="journal article" date="2018" name="PLoS ONE">
        <title>Chinook salmon (Oncorhynchus tshawytscha) genome and transcriptome.</title>
        <authorList>
            <person name="Christensen K.A."/>
            <person name="Leong J.S."/>
            <person name="Sakhrani D."/>
            <person name="Biagi C.A."/>
            <person name="Minkley D.R."/>
            <person name="Withler R.E."/>
            <person name="Rondeau E.B."/>
            <person name="Koop B.F."/>
            <person name="Devlin R.H."/>
        </authorList>
    </citation>
    <scope>NUCLEOTIDE SEQUENCE [LARGE SCALE GENOMIC DNA]</scope>
</reference>
<organism evidence="2 3">
    <name type="scientific">Oncorhynchus tshawytscha</name>
    <name type="common">Chinook salmon</name>
    <name type="synonym">Salmo tshawytscha</name>
    <dbReference type="NCBI Taxonomy" id="74940"/>
    <lineage>
        <taxon>Eukaryota</taxon>
        <taxon>Metazoa</taxon>
        <taxon>Chordata</taxon>
        <taxon>Craniata</taxon>
        <taxon>Vertebrata</taxon>
        <taxon>Euteleostomi</taxon>
        <taxon>Actinopterygii</taxon>
        <taxon>Neopterygii</taxon>
        <taxon>Teleostei</taxon>
        <taxon>Protacanthopterygii</taxon>
        <taxon>Salmoniformes</taxon>
        <taxon>Salmonidae</taxon>
        <taxon>Salmoninae</taxon>
        <taxon>Oncorhynchus</taxon>
    </lineage>
</organism>
<accession>A0AAZ3SDD8</accession>
<dbReference type="Pfam" id="PF26194">
    <property type="entry name" value="Ig_SMCHD1_1st"/>
    <property type="match status" value="1"/>
</dbReference>
<proteinExistence type="predicted"/>
<dbReference type="InterPro" id="IPR038892">
    <property type="entry name" value="SMCHD1"/>
</dbReference>
<protein>
    <recommendedName>
        <fullName evidence="1">SMCHD1 Ig-like domain-containing protein</fullName>
    </recommendedName>
</protein>